<organism evidence="1 2">
    <name type="scientific">Ralstonia pseudosolanacearum</name>
    <dbReference type="NCBI Taxonomy" id="1310165"/>
    <lineage>
        <taxon>Bacteria</taxon>
        <taxon>Pseudomonadati</taxon>
        <taxon>Pseudomonadota</taxon>
        <taxon>Betaproteobacteria</taxon>
        <taxon>Burkholderiales</taxon>
        <taxon>Burkholderiaceae</taxon>
        <taxon>Ralstonia</taxon>
        <taxon>Ralstonia solanacearum species complex</taxon>
    </lineage>
</organism>
<evidence type="ECO:0000313" key="1">
    <source>
        <dbReference type="EMBL" id="RNL98852.1"/>
    </source>
</evidence>
<gene>
    <name evidence="1" type="ORF">EGA29_26320</name>
</gene>
<reference evidence="1 2" key="1">
    <citation type="submission" date="2018-10" db="EMBL/GenBank/DDBJ databases">
        <title>Draft Genome Sequence of Ralstonia pseudosolanacearum (R. solanacearum phylotype I) Strain Tg03 Isolated from Luffa cylindrica in China.</title>
        <authorList>
            <person name="Yuan G.-Q."/>
            <person name="Li Q.-Q."/>
            <person name="Zhang Y.-W."/>
        </authorList>
    </citation>
    <scope>NUCLEOTIDE SEQUENCE [LARGE SCALE GENOMIC DNA]</scope>
    <source>
        <strain evidence="1 2">Tg03</strain>
    </source>
</reference>
<name>A0A454TI46_9RALS</name>
<dbReference type="Proteomes" id="UP000271222">
    <property type="component" value="Unassembled WGS sequence"/>
</dbReference>
<evidence type="ECO:0008006" key="3">
    <source>
        <dbReference type="Google" id="ProtNLM"/>
    </source>
</evidence>
<comment type="caution">
    <text evidence="1">The sequence shown here is derived from an EMBL/GenBank/DDBJ whole genome shotgun (WGS) entry which is preliminary data.</text>
</comment>
<feature type="non-terminal residue" evidence="1">
    <location>
        <position position="65"/>
    </location>
</feature>
<dbReference type="EMBL" id="RJTL01000105">
    <property type="protein sequence ID" value="RNL98852.1"/>
    <property type="molecule type" value="Genomic_DNA"/>
</dbReference>
<dbReference type="RefSeq" id="WP_148046473.1">
    <property type="nucleotide sequence ID" value="NZ_RJTL01000105.1"/>
</dbReference>
<dbReference type="OrthoDB" id="5947370at2"/>
<proteinExistence type="predicted"/>
<sequence>MTLPIISADQRLSEPRCAKIVLVGIPGAGKTSQLKTLPEDSTLFVDLEAGDLAVLDWYGDTLRPR</sequence>
<dbReference type="Pfam" id="PF13479">
    <property type="entry name" value="AAA_24"/>
    <property type="match status" value="1"/>
</dbReference>
<protein>
    <recommendedName>
        <fullName evidence="3">ATP-binding protein</fullName>
    </recommendedName>
</protein>
<dbReference type="SUPFAM" id="SSF52540">
    <property type="entry name" value="P-loop containing nucleoside triphosphate hydrolases"/>
    <property type="match status" value="1"/>
</dbReference>
<evidence type="ECO:0000313" key="2">
    <source>
        <dbReference type="Proteomes" id="UP000271222"/>
    </source>
</evidence>
<dbReference type="AlphaFoldDB" id="A0A454TI46"/>
<accession>A0A454TI46</accession>
<dbReference type="InterPro" id="IPR027417">
    <property type="entry name" value="P-loop_NTPase"/>
</dbReference>